<feature type="domain" description="AB hydrolase-1" evidence="1">
    <location>
        <begin position="2"/>
        <end position="193"/>
    </location>
</feature>
<dbReference type="PANTHER" id="PTHR43798:SF33">
    <property type="entry name" value="HYDROLASE, PUTATIVE (AFU_ORTHOLOGUE AFUA_2G14860)-RELATED"/>
    <property type="match status" value="1"/>
</dbReference>
<dbReference type="Proteomes" id="UP000247763">
    <property type="component" value="Chromosome"/>
</dbReference>
<dbReference type="OrthoDB" id="7185741at2"/>
<evidence type="ECO:0000313" key="2">
    <source>
        <dbReference type="EMBL" id="AWM78344.1"/>
    </source>
</evidence>
<reference evidence="3" key="1">
    <citation type="submission" date="2018-05" db="EMBL/GenBank/DDBJ databases">
        <title>Genome sequencing of Phenylobacterium sp. HYN0004.</title>
        <authorList>
            <person name="Yi H."/>
            <person name="Baek C."/>
        </authorList>
    </citation>
    <scope>NUCLEOTIDE SEQUENCE [LARGE SCALE GENOMIC DNA]</scope>
    <source>
        <strain evidence="3">HYN0004</strain>
    </source>
</reference>
<dbReference type="InterPro" id="IPR000073">
    <property type="entry name" value="AB_hydrolase_1"/>
</dbReference>
<protein>
    <recommendedName>
        <fullName evidence="1">AB hydrolase-1 domain-containing protein</fullName>
    </recommendedName>
</protein>
<proteinExistence type="predicted"/>
<name>A0A2Z3I4A0_9CAUL</name>
<dbReference type="Gene3D" id="3.40.50.1820">
    <property type="entry name" value="alpha/beta hydrolase"/>
    <property type="match status" value="1"/>
</dbReference>
<dbReference type="Pfam" id="PF12697">
    <property type="entry name" value="Abhydrolase_6"/>
    <property type="match status" value="1"/>
</dbReference>
<evidence type="ECO:0000313" key="3">
    <source>
        <dbReference type="Proteomes" id="UP000247763"/>
    </source>
</evidence>
<dbReference type="EMBL" id="CP029479">
    <property type="protein sequence ID" value="AWM78344.1"/>
    <property type="molecule type" value="Genomic_DNA"/>
</dbReference>
<keyword evidence="3" id="KW-1185">Reference proteome</keyword>
<dbReference type="GO" id="GO:0016020">
    <property type="term" value="C:membrane"/>
    <property type="evidence" value="ECO:0007669"/>
    <property type="project" value="TreeGrafter"/>
</dbReference>
<dbReference type="AlphaFoldDB" id="A0A2Z3I4A0"/>
<sequence>MVGHSIGGMAAWLFAFLHPEEVAGLVLVDSSCERQLERWFTTEEKLSARRAGQRARARALAMAPAGQLVPGADAYRMFVGLPDPTLSAAMSESLHRQRTARVYFRALGSEMDSFETRSTAELDEARRRLGRLPMVLLTAARSFDSAQESGARHQAALSAMHSEITARSGRAVQQTIGCGHMIQLERPEAVIAAVNEVLEMID</sequence>
<evidence type="ECO:0000259" key="1">
    <source>
        <dbReference type="Pfam" id="PF12697"/>
    </source>
</evidence>
<dbReference type="InterPro" id="IPR029058">
    <property type="entry name" value="AB_hydrolase_fold"/>
</dbReference>
<dbReference type="SUPFAM" id="SSF53474">
    <property type="entry name" value="alpha/beta-Hydrolases"/>
    <property type="match status" value="1"/>
</dbReference>
<dbReference type="InterPro" id="IPR050266">
    <property type="entry name" value="AB_hydrolase_sf"/>
</dbReference>
<organism evidence="2 3">
    <name type="scientific">Phenylobacterium parvum</name>
    <dbReference type="NCBI Taxonomy" id="2201350"/>
    <lineage>
        <taxon>Bacteria</taxon>
        <taxon>Pseudomonadati</taxon>
        <taxon>Pseudomonadota</taxon>
        <taxon>Alphaproteobacteria</taxon>
        <taxon>Caulobacterales</taxon>
        <taxon>Caulobacteraceae</taxon>
        <taxon>Phenylobacterium</taxon>
    </lineage>
</organism>
<accession>A0A2Z3I4A0</accession>
<dbReference type="KEGG" id="phb:HYN04_11645"/>
<gene>
    <name evidence="2" type="ORF">HYN04_11645</name>
</gene>
<dbReference type="PANTHER" id="PTHR43798">
    <property type="entry name" value="MONOACYLGLYCEROL LIPASE"/>
    <property type="match status" value="1"/>
</dbReference>